<reference evidence="2 3" key="1">
    <citation type="submission" date="2024-01" db="EMBL/GenBank/DDBJ databases">
        <title>Comparative genomics of Cryptococcus and Kwoniella reveals pathogenesis evolution and contrasting modes of karyotype evolution via chromosome fusion or intercentromeric recombination.</title>
        <authorList>
            <person name="Coelho M.A."/>
            <person name="David-Palma M."/>
            <person name="Shea T."/>
            <person name="Bowers K."/>
            <person name="McGinley-Smith S."/>
            <person name="Mohammad A.W."/>
            <person name="Gnirke A."/>
            <person name="Yurkov A.M."/>
            <person name="Nowrousian M."/>
            <person name="Sun S."/>
            <person name="Cuomo C.A."/>
            <person name="Heitman J."/>
        </authorList>
    </citation>
    <scope>NUCLEOTIDE SEQUENCE [LARGE SCALE GENOMIC DNA]</scope>
    <source>
        <strain evidence="2">CBS 11374</strain>
    </source>
</reference>
<accession>A0ABZ1D6K6</accession>
<organism evidence="2 3">
    <name type="scientific">Kwoniella shivajii</name>
    <dbReference type="NCBI Taxonomy" id="564305"/>
    <lineage>
        <taxon>Eukaryota</taxon>
        <taxon>Fungi</taxon>
        <taxon>Dikarya</taxon>
        <taxon>Basidiomycota</taxon>
        <taxon>Agaricomycotina</taxon>
        <taxon>Tremellomycetes</taxon>
        <taxon>Tremellales</taxon>
        <taxon>Cryptococcaceae</taxon>
        <taxon>Kwoniella</taxon>
    </lineage>
</organism>
<protein>
    <submittedName>
        <fullName evidence="2">Uncharacterized protein</fullName>
    </submittedName>
</protein>
<dbReference type="RefSeq" id="XP_062794205.1">
    <property type="nucleotide sequence ID" value="XM_062938154.1"/>
</dbReference>
<feature type="compositionally biased region" description="Low complexity" evidence="1">
    <location>
        <begin position="12"/>
        <end position="27"/>
    </location>
</feature>
<name>A0ABZ1D6K6_9TREE</name>
<feature type="region of interest" description="Disordered" evidence="1">
    <location>
        <begin position="1"/>
        <end position="28"/>
    </location>
</feature>
<keyword evidence="3" id="KW-1185">Reference proteome</keyword>
<evidence type="ECO:0000313" key="3">
    <source>
        <dbReference type="Proteomes" id="UP001329825"/>
    </source>
</evidence>
<evidence type="ECO:0000256" key="1">
    <source>
        <dbReference type="SAM" id="MobiDB-lite"/>
    </source>
</evidence>
<proteinExistence type="predicted"/>
<dbReference type="Proteomes" id="UP001329825">
    <property type="component" value="Chromosome 9"/>
</dbReference>
<dbReference type="GeneID" id="87958582"/>
<evidence type="ECO:0000313" key="2">
    <source>
        <dbReference type="EMBL" id="WRT69466.1"/>
    </source>
</evidence>
<dbReference type="EMBL" id="CP141889">
    <property type="protein sequence ID" value="WRT69466.1"/>
    <property type="molecule type" value="Genomic_DNA"/>
</dbReference>
<gene>
    <name evidence="2" type="ORF">IL334_006452</name>
</gene>
<sequence>MSDYVQLRTSGSDADPPATTSTDTSSTIALTEEQKAACQRVHSYYRTTSDERWVYVTLGSLICEDPRLIETALGKKNLAELGNDLYSKQEKFIGNQATFTENSNTSTVRKTDFFEVRTLVDSLVHAYVERE</sequence>